<organism evidence="17 18">
    <name type="scientific">Albula glossodonta</name>
    <name type="common">roundjaw bonefish</name>
    <dbReference type="NCBI Taxonomy" id="121402"/>
    <lineage>
        <taxon>Eukaryota</taxon>
        <taxon>Metazoa</taxon>
        <taxon>Chordata</taxon>
        <taxon>Craniata</taxon>
        <taxon>Vertebrata</taxon>
        <taxon>Euteleostomi</taxon>
        <taxon>Actinopterygii</taxon>
        <taxon>Neopterygii</taxon>
        <taxon>Teleostei</taxon>
        <taxon>Albuliformes</taxon>
        <taxon>Albulidae</taxon>
        <taxon>Albula</taxon>
    </lineage>
</organism>
<dbReference type="PROSITE" id="PS50835">
    <property type="entry name" value="IG_LIKE"/>
    <property type="match status" value="1"/>
</dbReference>
<feature type="region of interest" description="Disordered" evidence="13">
    <location>
        <begin position="2029"/>
        <end position="2091"/>
    </location>
</feature>
<keyword evidence="8" id="KW-0654">Proteoglycan</keyword>
<evidence type="ECO:0000259" key="15">
    <source>
        <dbReference type="PROSITE" id="PS50835"/>
    </source>
</evidence>
<dbReference type="Gene3D" id="2.60.40.10">
    <property type="entry name" value="Immunoglobulins"/>
    <property type="match status" value="1"/>
</dbReference>
<keyword evidence="4" id="KW-0245">EGF-like domain</keyword>
<evidence type="ECO:0000256" key="12">
    <source>
        <dbReference type="PROSITE-ProRule" id="PRU00323"/>
    </source>
</evidence>
<feature type="region of interest" description="Disordered" evidence="13">
    <location>
        <begin position="366"/>
        <end position="388"/>
    </location>
</feature>
<feature type="compositionally biased region" description="Polar residues" evidence="13">
    <location>
        <begin position="1691"/>
        <end position="1712"/>
    </location>
</feature>
<feature type="region of interest" description="Disordered" evidence="13">
    <location>
        <begin position="421"/>
        <end position="449"/>
    </location>
</feature>
<dbReference type="GO" id="GO:0007155">
    <property type="term" value="P:cell adhesion"/>
    <property type="evidence" value="ECO:0007669"/>
    <property type="project" value="InterPro"/>
</dbReference>
<dbReference type="PROSITE" id="PS01241">
    <property type="entry name" value="LINK_1"/>
    <property type="match status" value="1"/>
</dbReference>
<feature type="region of interest" description="Disordered" evidence="13">
    <location>
        <begin position="573"/>
        <end position="641"/>
    </location>
</feature>
<feature type="region of interest" description="Disordered" evidence="13">
    <location>
        <begin position="875"/>
        <end position="919"/>
    </location>
</feature>
<dbReference type="Pfam" id="PF07686">
    <property type="entry name" value="V-set"/>
    <property type="match status" value="1"/>
</dbReference>
<dbReference type="GO" id="GO:0072534">
    <property type="term" value="C:perineuronal net"/>
    <property type="evidence" value="ECO:0007669"/>
    <property type="project" value="TreeGrafter"/>
</dbReference>
<feature type="region of interest" description="Disordered" evidence="13">
    <location>
        <begin position="778"/>
        <end position="803"/>
    </location>
</feature>
<dbReference type="InterPro" id="IPR013106">
    <property type="entry name" value="Ig_V-set"/>
</dbReference>
<dbReference type="PROSITE" id="PS50963">
    <property type="entry name" value="LINK_2"/>
    <property type="match status" value="2"/>
</dbReference>
<keyword evidence="6" id="KW-0677">Repeat</keyword>
<feature type="compositionally biased region" description="Polar residues" evidence="13">
    <location>
        <begin position="2257"/>
        <end position="2279"/>
    </location>
</feature>
<dbReference type="FunFam" id="2.60.40.10:FF:000361">
    <property type="entry name" value="versican core protein-like"/>
    <property type="match status" value="1"/>
</dbReference>
<dbReference type="GO" id="GO:0001501">
    <property type="term" value="P:skeletal system development"/>
    <property type="evidence" value="ECO:0007669"/>
    <property type="project" value="TreeGrafter"/>
</dbReference>
<feature type="disulfide bond" evidence="12">
    <location>
        <begin position="292"/>
        <end position="313"/>
    </location>
</feature>
<feature type="region of interest" description="Disordered" evidence="13">
    <location>
        <begin position="1053"/>
        <end position="1076"/>
    </location>
</feature>
<keyword evidence="10" id="KW-0325">Glycoprotein</keyword>
<feature type="compositionally biased region" description="Polar residues" evidence="13">
    <location>
        <begin position="2062"/>
        <end position="2073"/>
    </location>
</feature>
<feature type="region of interest" description="Disordered" evidence="13">
    <location>
        <begin position="1364"/>
        <end position="1420"/>
    </location>
</feature>
<evidence type="ECO:0000256" key="11">
    <source>
        <dbReference type="ARBA" id="ARBA00023319"/>
    </source>
</evidence>
<feature type="region of interest" description="Disordered" evidence="13">
    <location>
        <begin position="2257"/>
        <end position="2298"/>
    </location>
</feature>
<evidence type="ECO:0000256" key="14">
    <source>
        <dbReference type="SAM" id="SignalP"/>
    </source>
</evidence>
<feature type="compositionally biased region" description="Polar residues" evidence="13">
    <location>
        <begin position="838"/>
        <end position="850"/>
    </location>
</feature>
<evidence type="ECO:0000256" key="4">
    <source>
        <dbReference type="ARBA" id="ARBA00022536"/>
    </source>
</evidence>
<proteinExistence type="predicted"/>
<feature type="signal peptide" evidence="14">
    <location>
        <begin position="1"/>
        <end position="24"/>
    </location>
</feature>
<dbReference type="GO" id="GO:0005540">
    <property type="term" value="F:hyaluronic acid binding"/>
    <property type="evidence" value="ECO:0007669"/>
    <property type="project" value="InterPro"/>
</dbReference>
<keyword evidence="3" id="KW-0272">Extracellular matrix</keyword>
<feature type="compositionally biased region" description="Low complexity" evidence="13">
    <location>
        <begin position="595"/>
        <end position="605"/>
    </location>
</feature>
<dbReference type="GO" id="GO:0007417">
    <property type="term" value="P:central nervous system development"/>
    <property type="evidence" value="ECO:0007669"/>
    <property type="project" value="TreeGrafter"/>
</dbReference>
<evidence type="ECO:0000256" key="9">
    <source>
        <dbReference type="ARBA" id="ARBA00023157"/>
    </source>
</evidence>
<keyword evidence="2" id="KW-0964">Secreted</keyword>
<gene>
    <name evidence="17" type="ORF">JZ751_001069</name>
</gene>
<comment type="subcellular location">
    <subcellularLocation>
        <location evidence="1">Secreted</location>
        <location evidence="1">Extracellular space</location>
        <location evidence="1">Extracellular matrix</location>
    </subcellularLocation>
</comment>
<dbReference type="InterPro" id="IPR003599">
    <property type="entry name" value="Ig_sub"/>
</dbReference>
<dbReference type="InterPro" id="IPR007110">
    <property type="entry name" value="Ig-like_dom"/>
</dbReference>
<feature type="domain" description="Link" evidence="16">
    <location>
        <begin position="248"/>
        <end position="345"/>
    </location>
</feature>
<feature type="region of interest" description="Disordered" evidence="13">
    <location>
        <begin position="1667"/>
        <end position="1712"/>
    </location>
</feature>
<feature type="compositionally biased region" description="Polar residues" evidence="13">
    <location>
        <begin position="1382"/>
        <end position="1399"/>
    </location>
</feature>
<evidence type="ECO:0000256" key="6">
    <source>
        <dbReference type="ARBA" id="ARBA00022737"/>
    </source>
</evidence>
<dbReference type="Proteomes" id="UP000824540">
    <property type="component" value="Unassembled WGS sequence"/>
</dbReference>
<feature type="compositionally biased region" description="Basic and acidic residues" evidence="13">
    <location>
        <begin position="878"/>
        <end position="891"/>
    </location>
</feature>
<feature type="compositionally biased region" description="Low complexity" evidence="13">
    <location>
        <begin position="825"/>
        <end position="835"/>
    </location>
</feature>
<feature type="compositionally biased region" description="Basic and acidic residues" evidence="13">
    <location>
        <begin position="1675"/>
        <end position="1690"/>
    </location>
</feature>
<dbReference type="GO" id="GO:0005615">
    <property type="term" value="C:extracellular space"/>
    <property type="evidence" value="ECO:0007669"/>
    <property type="project" value="TreeGrafter"/>
</dbReference>
<dbReference type="InterPro" id="IPR013783">
    <property type="entry name" value="Ig-like_fold"/>
</dbReference>
<feature type="compositionally biased region" description="Polar residues" evidence="13">
    <location>
        <begin position="892"/>
        <end position="905"/>
    </location>
</feature>
<feature type="region of interest" description="Disordered" evidence="13">
    <location>
        <begin position="715"/>
        <end position="738"/>
    </location>
</feature>
<evidence type="ECO:0000256" key="8">
    <source>
        <dbReference type="ARBA" id="ARBA00022974"/>
    </source>
</evidence>
<feature type="domain" description="Link" evidence="16">
    <location>
        <begin position="148"/>
        <end position="243"/>
    </location>
</feature>
<keyword evidence="7" id="KW-0106">Calcium</keyword>
<reference evidence="17" key="1">
    <citation type="thesis" date="2021" institute="BYU ScholarsArchive" country="Provo, UT, USA">
        <title>Applications of and Algorithms for Genome Assembly and Genomic Analyses with an Emphasis on Marine Teleosts.</title>
        <authorList>
            <person name="Pickett B.D."/>
        </authorList>
    </citation>
    <scope>NUCLEOTIDE SEQUENCE</scope>
    <source>
        <strain evidence="17">HI-2016</strain>
    </source>
</reference>
<keyword evidence="5 14" id="KW-0732">Signal</keyword>
<evidence type="ECO:0008006" key="19">
    <source>
        <dbReference type="Google" id="ProtNLM"/>
    </source>
</evidence>
<feature type="compositionally biased region" description="Basic and acidic residues" evidence="13">
    <location>
        <begin position="720"/>
        <end position="729"/>
    </location>
</feature>
<sequence>MKMIFNIKHILWLSCLCSTAVGLADRMVIMRPVSGSLSGRVVLPCHFSTMPTVSPAINSTASTDYLRIKWTKVDQDTESIVLVAQNGVIKIGPGYRSRVSVPSHPEDIGDASLTVVKLRASDAGTYRCEVMYGIEDTQDTVSLDVNGVVFHYRASTSRYSLTYQKAVEACQNIGASIATADQLKSAFEDGFDQCDAGWVADQSVRYPITKPRPGCYGDKQSKPGVRTYGIRKPSETYDVYCYVDKLDGDVYYAPVTHKMTLEEAQEECKNRNAVLASPAQLHAAWRHGLDRCDYGWLSDGSARYPISVPRKQCGGGLLGVRTMYRFLNQTGFPQPTLKLGAFCFKGRDPVNQTSWVDVSVEGTTRSPSAFSSVRPTISSTPSYQSTAQTSVAGSVKSATSTDAVIEDQSAAEVKGALEPTVTSEPGVLHPSATSPVFTQGARSPQSVTVGATTDPPSMFSTSMAPPQQKATDESDLITLPPEVTVTVPMDFATRTPLADFDIANFDSENTDRDDSVIRGDSLYHKQEEETNGTETPVQFSTPLPPMAGVTLEGDTVQTLDSFPSMFALPQTTATPLDGMRYGDDVTPQPESADEVLTTSVTSLSSPDQSTDKLSEPSSTKAVTPTESSTLASFHSQEPEADAVDITTAQPMSTEAGERVSRPTVQTTPQEETIMFSVATETPSILFTDTLSSSAIVLLETTDETIIEGSTTETAPGLETELGHTTEPTDSHTTGTSTKSMSLSVTFDMDMTKTSVFTEDTSTSKDRVEPTGTEWLSAAGISPKAPTEKMDGATSPSPMPSASGSTVVMQTVASVKAEEDIIFGVSSSPSSAASDSQKPEATTLSQESPMSTAFPDYDLDLPTGLVKALPPIPVFPQVDDEKSSTMKTEHSIDITTPSSSSLTSQAGVGEESKESKHATTATTFTDEVEGSAMFTTIVCDTETATGPMITTPKKKETEGSVSPTATKDITVTPATSATKPLDKGVTDELRTPSSPQASQETDLIVSATTSPISKTDITTTNPVGTTETFSQYTGATFPDHEGKPAFVYKEVSSTPHSTAKPQTLQTHTTVSATTERPSVLTDSEAVEDFTKDVIIIEESTTRIPESSAEITEGRVMTNEVDKEYFTPVTKTSVVEKPTTMPDIALPTAPQIQVIIVNVQEKNQSVDEILDILQKPIRLDLEGSQYPVLPELLGETEPEFSGDADVLSSPATVNETLSFINGNHEVTLEPEGVKEARENREKFVRVLQAKEGGSQETASVFDSSQIELGKFASPFPTFEPDYESGIDIIDIVESTPPVPPHVIEGTLEPQYFDVETTTKEPHTSAAVPSSVSTSLSATVFELKKEVSRKLSTMTAVTTETTALDRHPEMSFSSGTKESEKITSPEATTLPNTAYSTTSSPNLGRLTKKPTHDEKTSVAPTTDLHGKIPKVTYETETMDMEQTTLRSHIEFSTQAQMEILTLSTPHHPEDASILLGKDFEGSTFVEEESSAQDGYPTEEPKHTTIDPALLFQLSSTNTGPSLGTNDCVHLAMETTVPTTVLPSSIGSVSYSVDVSTDETKGSFTTPLPRLRSTIVPQETTIQGDAQPFETERATRETPLIVPTMAQTPLTETLFPQSTTKTERATTLSHVESEGSEVTNQIADNTGTEMTSFSTSLGGTARTTVFTFTEESSDNGTLETKDPSKDSAVKESTKETTVTNASLSSSTPQTVASSAQLDTTRAEGIVSTAKPTAVSRTTVFSTTQYDGSGDEISDMFLKGTAVTNAPLLSTPTESDITPVTTVGSPVTGQEGVTSAVTHTTDLDPESDATQEESSGYQTDMVTQKPLLSSTAPIFEVSTASADIRTVESTTQLTKSQAAVTLMSSTAQTVEFASESGSGEDTEGVTEESHVTDKSTVDQTAELMTESEDDSSGETPDMFTEGSAVTKAPLLSSTAHTVEFSSAKSDIMPVTTVGSPVTGQEGVTSAVTHTTDLDPESDATEEESSGDQTDMVTQKPLLSSTASIFEASTASAGIRAVESTTQLTKSQAAATLMSSTAQTVESASESGSGEDTEGVTEESHVTDKSAVDQTTELMTESGATKAPLVSTTVKTEDTRTASPTGFISSYTTLESTSEIDTTQLKETVSTAEPSVVPSSSMKTTVFPFSEDDSSGETPDMFTEGSAVTKAPLLSSTVHTAEFFTAKTDITQVSTSESFSEIGSGDIMDARTVGIDTTDERTGDQTIELTSGSVTKVPLAFTTMKTGDTMTTLSSGLITPLEPTMETDTSQLQETLSTEVPSTPSQSMKSPVFSFTEEDGSGSETPDMFTERSVVTNTPLLSSTNPIIDLSTASVEVIQMTSLEEEVTEEKGLIHITTSCPKSEGSVDQLKQEEQEGSTLTTTESYKQFDVATDEAEVTETPGTTSDSLHTDSTTLFLMEFAITKTTVSPSIAQPEEGSVELGSGDSAEEVQTESEVTEDESSGDQMDNIVTEESAHRSDNGIIHSQG</sequence>
<evidence type="ECO:0000256" key="1">
    <source>
        <dbReference type="ARBA" id="ARBA00004498"/>
    </source>
</evidence>
<dbReference type="FunFam" id="3.10.100.10:FF:000011">
    <property type="entry name" value="Aggrecan core protein"/>
    <property type="match status" value="1"/>
</dbReference>
<feature type="region of interest" description="Disordered" evidence="13">
    <location>
        <begin position="2418"/>
        <end position="2478"/>
    </location>
</feature>
<keyword evidence="11" id="KW-0393">Immunoglobulin domain</keyword>
<dbReference type="EMBL" id="JAFBMS010000002">
    <property type="protein sequence ID" value="KAG9354362.1"/>
    <property type="molecule type" value="Genomic_DNA"/>
</dbReference>
<comment type="caution">
    <text evidence="12">Lacks conserved residue(s) required for the propagation of feature annotation.</text>
</comment>
<keyword evidence="18" id="KW-1185">Reference proteome</keyword>
<feature type="compositionally biased region" description="Acidic residues" evidence="13">
    <location>
        <begin position="1968"/>
        <end position="1980"/>
    </location>
</feature>
<feature type="compositionally biased region" description="Polar residues" evidence="13">
    <location>
        <begin position="990"/>
        <end position="999"/>
    </location>
</feature>
<evidence type="ECO:0000313" key="17">
    <source>
        <dbReference type="EMBL" id="KAG9354362.1"/>
    </source>
</evidence>
<dbReference type="GO" id="GO:0002052">
    <property type="term" value="P:positive regulation of neuroblast proliferation"/>
    <property type="evidence" value="ECO:0007669"/>
    <property type="project" value="TreeGrafter"/>
</dbReference>
<evidence type="ECO:0000256" key="10">
    <source>
        <dbReference type="ARBA" id="ARBA00023180"/>
    </source>
</evidence>
<dbReference type="InterPro" id="IPR016186">
    <property type="entry name" value="C-type_lectin-like/link_sf"/>
</dbReference>
<comment type="caution">
    <text evidence="17">The sequence shown here is derived from an EMBL/GenBank/DDBJ whole genome shotgun (WGS) entry which is preliminary data.</text>
</comment>
<feature type="compositionally biased region" description="Polar residues" evidence="13">
    <location>
        <begin position="793"/>
        <end position="803"/>
    </location>
</feature>
<evidence type="ECO:0000259" key="16">
    <source>
        <dbReference type="PROSITE" id="PS50963"/>
    </source>
</evidence>
<evidence type="ECO:0000313" key="18">
    <source>
        <dbReference type="Proteomes" id="UP000824540"/>
    </source>
</evidence>
<evidence type="ECO:0000256" key="13">
    <source>
        <dbReference type="SAM" id="MobiDB-lite"/>
    </source>
</evidence>
<dbReference type="PANTHER" id="PTHR22804">
    <property type="entry name" value="AGGRECAN/VERSICAN PROTEOGLYCAN"/>
    <property type="match status" value="1"/>
</dbReference>
<feature type="compositionally biased region" description="Polar residues" evidence="13">
    <location>
        <begin position="615"/>
        <end position="635"/>
    </location>
</feature>
<feature type="disulfide bond" evidence="12">
    <location>
        <begin position="194"/>
        <end position="215"/>
    </location>
</feature>
<dbReference type="InterPro" id="IPR000538">
    <property type="entry name" value="Link_dom"/>
</dbReference>
<keyword evidence="9 12" id="KW-1015">Disulfide bond</keyword>
<accession>A0A8T2PSG6</accession>
<dbReference type="SMART" id="SM00445">
    <property type="entry name" value="LINK"/>
    <property type="match status" value="2"/>
</dbReference>
<evidence type="ECO:0000256" key="7">
    <source>
        <dbReference type="ARBA" id="ARBA00022837"/>
    </source>
</evidence>
<feature type="compositionally biased region" description="Polar residues" evidence="13">
    <location>
        <begin position="1053"/>
        <end position="1075"/>
    </location>
</feature>
<feature type="region of interest" description="Disordered" evidence="13">
    <location>
        <begin position="970"/>
        <end position="999"/>
    </location>
</feature>
<name>A0A8T2PSG6_9TELE</name>
<dbReference type="PANTHER" id="PTHR22804:SF6">
    <property type="entry name" value="VERSICAN CORE PROTEIN"/>
    <property type="match status" value="1"/>
</dbReference>
<dbReference type="InterPro" id="IPR036179">
    <property type="entry name" value="Ig-like_dom_sf"/>
</dbReference>
<feature type="compositionally biased region" description="Polar residues" evidence="13">
    <location>
        <begin position="2029"/>
        <end position="2042"/>
    </location>
</feature>
<dbReference type="SUPFAM" id="SSF48726">
    <property type="entry name" value="Immunoglobulin"/>
    <property type="match status" value="1"/>
</dbReference>
<feature type="chain" id="PRO_5035797112" description="Versican core protein-like" evidence="14">
    <location>
        <begin position="25"/>
        <end position="2478"/>
    </location>
</feature>
<evidence type="ECO:0000256" key="2">
    <source>
        <dbReference type="ARBA" id="ARBA00022525"/>
    </source>
</evidence>
<dbReference type="OrthoDB" id="5860362at2759"/>
<dbReference type="InterPro" id="IPR016187">
    <property type="entry name" value="CTDL_fold"/>
</dbReference>
<feature type="compositionally biased region" description="Basic and acidic residues" evidence="13">
    <location>
        <begin position="979"/>
        <end position="989"/>
    </location>
</feature>
<feature type="region of interest" description="Disordered" evidence="13">
    <location>
        <begin position="1794"/>
        <end position="1813"/>
    </location>
</feature>
<feature type="region of interest" description="Disordered" evidence="13">
    <location>
        <begin position="2349"/>
        <end position="2374"/>
    </location>
</feature>
<dbReference type="CDD" id="cd03520">
    <property type="entry name" value="Link_domain_CSPGs_modules_2_4"/>
    <property type="match status" value="1"/>
</dbReference>
<dbReference type="GO" id="GO:0045202">
    <property type="term" value="C:synapse"/>
    <property type="evidence" value="ECO:0007669"/>
    <property type="project" value="TreeGrafter"/>
</dbReference>
<feature type="domain" description="Ig-like" evidence="15">
    <location>
        <begin position="35"/>
        <end position="142"/>
    </location>
</feature>
<dbReference type="GO" id="GO:0010001">
    <property type="term" value="P:glial cell differentiation"/>
    <property type="evidence" value="ECO:0007669"/>
    <property type="project" value="TreeGrafter"/>
</dbReference>
<feature type="compositionally biased region" description="Acidic residues" evidence="13">
    <location>
        <begin position="2437"/>
        <end position="2453"/>
    </location>
</feature>
<protein>
    <recommendedName>
        <fullName evidence="19">Versican core protein-like</fullName>
    </recommendedName>
</protein>
<feature type="region of interest" description="Disordered" evidence="13">
    <location>
        <begin position="825"/>
        <end position="854"/>
    </location>
</feature>
<dbReference type="PRINTS" id="PR01265">
    <property type="entry name" value="LINKMODULE"/>
</dbReference>
<dbReference type="SMART" id="SM00406">
    <property type="entry name" value="IGv"/>
    <property type="match status" value="1"/>
</dbReference>
<dbReference type="CDD" id="cd03517">
    <property type="entry name" value="Link_domain_CSPGs_modules_1_3"/>
    <property type="match status" value="1"/>
</dbReference>
<dbReference type="SUPFAM" id="SSF56436">
    <property type="entry name" value="C-type lectin-like"/>
    <property type="match status" value="2"/>
</dbReference>
<feature type="region of interest" description="Disordered" evidence="13">
    <location>
        <begin position="1963"/>
        <end position="1988"/>
    </location>
</feature>
<dbReference type="InterPro" id="IPR050691">
    <property type="entry name" value="Hyaluronan_bind_Proteoglycan"/>
</dbReference>
<dbReference type="FunFam" id="3.10.100.10:FF:000002">
    <property type="entry name" value="Hyaluronan proteoglycan link protein 1"/>
    <property type="match status" value="1"/>
</dbReference>
<feature type="region of interest" description="Disordered" evidence="13">
    <location>
        <begin position="1867"/>
        <end position="1890"/>
    </location>
</feature>
<feature type="compositionally biased region" description="Basic and acidic residues" evidence="13">
    <location>
        <begin position="2052"/>
        <end position="2061"/>
    </location>
</feature>
<dbReference type="Pfam" id="PF00193">
    <property type="entry name" value="Xlink"/>
    <property type="match status" value="2"/>
</dbReference>
<dbReference type="SMART" id="SM00409">
    <property type="entry name" value="IG"/>
    <property type="match status" value="1"/>
</dbReference>
<dbReference type="Gene3D" id="3.10.100.10">
    <property type="entry name" value="Mannose-Binding Protein A, subunit A"/>
    <property type="match status" value="2"/>
</dbReference>
<evidence type="ECO:0000256" key="5">
    <source>
        <dbReference type="ARBA" id="ARBA00022729"/>
    </source>
</evidence>
<evidence type="ECO:0000256" key="3">
    <source>
        <dbReference type="ARBA" id="ARBA00022530"/>
    </source>
</evidence>
<feature type="compositionally biased region" description="Polar residues" evidence="13">
    <location>
        <begin position="431"/>
        <end position="449"/>
    </location>
</feature>